<reference evidence="1" key="1">
    <citation type="submission" date="2021-02" db="EMBL/GenBank/DDBJ databases">
        <authorList>
            <consortium name="DOE Joint Genome Institute"/>
            <person name="Ahrendt S."/>
            <person name="Looney B.P."/>
            <person name="Miyauchi S."/>
            <person name="Morin E."/>
            <person name="Drula E."/>
            <person name="Courty P.E."/>
            <person name="Chicoki N."/>
            <person name="Fauchery L."/>
            <person name="Kohler A."/>
            <person name="Kuo A."/>
            <person name="Labutti K."/>
            <person name="Pangilinan J."/>
            <person name="Lipzen A."/>
            <person name="Riley R."/>
            <person name="Andreopoulos W."/>
            <person name="He G."/>
            <person name="Johnson J."/>
            <person name="Barry K.W."/>
            <person name="Grigoriev I.V."/>
            <person name="Nagy L."/>
            <person name="Hibbett D."/>
            <person name="Henrissat B."/>
            <person name="Matheny P.B."/>
            <person name="Labbe J."/>
            <person name="Martin F."/>
        </authorList>
    </citation>
    <scope>NUCLEOTIDE SEQUENCE</scope>
    <source>
        <strain evidence="1">EC-137</strain>
    </source>
</reference>
<gene>
    <name evidence="1" type="ORF">K488DRAFT_58467</name>
</gene>
<keyword evidence="2" id="KW-1185">Reference proteome</keyword>
<reference evidence="1" key="2">
    <citation type="journal article" date="2022" name="New Phytol.">
        <title>Evolutionary transition to the ectomycorrhizal habit in the genomes of a hyperdiverse lineage of mushroom-forming fungi.</title>
        <authorList>
            <person name="Looney B."/>
            <person name="Miyauchi S."/>
            <person name="Morin E."/>
            <person name="Drula E."/>
            <person name="Courty P.E."/>
            <person name="Kohler A."/>
            <person name="Kuo A."/>
            <person name="LaButti K."/>
            <person name="Pangilinan J."/>
            <person name="Lipzen A."/>
            <person name="Riley R."/>
            <person name="Andreopoulos W."/>
            <person name="He G."/>
            <person name="Johnson J."/>
            <person name="Nolan M."/>
            <person name="Tritt A."/>
            <person name="Barry K.W."/>
            <person name="Grigoriev I.V."/>
            <person name="Nagy L.G."/>
            <person name="Hibbett D."/>
            <person name="Henrissat B."/>
            <person name="Matheny P.B."/>
            <person name="Labbe J."/>
            <person name="Martin F.M."/>
        </authorList>
    </citation>
    <scope>NUCLEOTIDE SEQUENCE</scope>
    <source>
        <strain evidence="1">EC-137</strain>
    </source>
</reference>
<evidence type="ECO:0000313" key="1">
    <source>
        <dbReference type="EMBL" id="KAI0028488.1"/>
    </source>
</evidence>
<accession>A0ACB8QA64</accession>
<sequence length="267" mass="29319">MATFPPFQPEARPTFVEPPNLQWDFGEKTEVTDNGREWIEGEKVGWKYIDSALEPPLDLYKLMISGIVPRPVAFVSSESASGVQNLAPFSWFNMVTHNPPVVSVSVANPGGGAKDTTANIRATKQFVVNIINEPFIHQANATSIDAPEEVSEWPLSGLTQAPSISVKPPRVKESAFSMECELYDVVDIKHPSTGVSSAALILGLVKGIHVRKDVLNEKGLVDITKFRPITRLGDISYGRIGDVFRIPRPVWKEEAEKVAELEKKGGT</sequence>
<evidence type="ECO:0000313" key="2">
    <source>
        <dbReference type="Proteomes" id="UP000814128"/>
    </source>
</evidence>
<protein>
    <submittedName>
        <fullName evidence="1">Uncharacterized protein</fullName>
    </submittedName>
</protein>
<name>A0ACB8QA64_9AGAM</name>
<comment type="caution">
    <text evidence="1">The sequence shown here is derived from an EMBL/GenBank/DDBJ whole genome shotgun (WGS) entry which is preliminary data.</text>
</comment>
<dbReference type="Proteomes" id="UP000814128">
    <property type="component" value="Unassembled WGS sequence"/>
</dbReference>
<proteinExistence type="predicted"/>
<dbReference type="EMBL" id="MU273748">
    <property type="protein sequence ID" value="KAI0028488.1"/>
    <property type="molecule type" value="Genomic_DNA"/>
</dbReference>
<organism evidence="1 2">
    <name type="scientific">Vararia minispora EC-137</name>
    <dbReference type="NCBI Taxonomy" id="1314806"/>
    <lineage>
        <taxon>Eukaryota</taxon>
        <taxon>Fungi</taxon>
        <taxon>Dikarya</taxon>
        <taxon>Basidiomycota</taxon>
        <taxon>Agaricomycotina</taxon>
        <taxon>Agaricomycetes</taxon>
        <taxon>Russulales</taxon>
        <taxon>Lachnocladiaceae</taxon>
        <taxon>Vararia</taxon>
    </lineage>
</organism>